<keyword evidence="2" id="KW-1185">Reference proteome</keyword>
<evidence type="ECO:0000313" key="2">
    <source>
        <dbReference type="Proteomes" id="UP000295680"/>
    </source>
</evidence>
<protein>
    <submittedName>
        <fullName evidence="1">Uncharacterized protein</fullName>
    </submittedName>
</protein>
<evidence type="ECO:0000313" key="1">
    <source>
        <dbReference type="EMBL" id="TCO61095.1"/>
    </source>
</evidence>
<sequence>MTTRRGLLAGLLLLALVIGMPIGMLSLGADPRQLIPSQWPQVSEISHWPAQVWQVIRFAYYDGSLFRVAVLLVLWS</sequence>
<organism evidence="1 2">
    <name type="scientific">Actinocrispum wychmicini</name>
    <dbReference type="NCBI Taxonomy" id="1213861"/>
    <lineage>
        <taxon>Bacteria</taxon>
        <taxon>Bacillati</taxon>
        <taxon>Actinomycetota</taxon>
        <taxon>Actinomycetes</taxon>
        <taxon>Pseudonocardiales</taxon>
        <taxon>Pseudonocardiaceae</taxon>
        <taxon>Actinocrispum</taxon>
    </lineage>
</organism>
<dbReference type="RefSeq" id="WP_132116551.1">
    <property type="nucleotide sequence ID" value="NZ_SLWS01000003.1"/>
</dbReference>
<proteinExistence type="predicted"/>
<dbReference type="AlphaFoldDB" id="A0A4R2K440"/>
<dbReference type="Proteomes" id="UP000295680">
    <property type="component" value="Unassembled WGS sequence"/>
</dbReference>
<comment type="caution">
    <text evidence="1">The sequence shown here is derived from an EMBL/GenBank/DDBJ whole genome shotgun (WGS) entry which is preliminary data.</text>
</comment>
<dbReference type="EMBL" id="SLWS01000003">
    <property type="protein sequence ID" value="TCO61095.1"/>
    <property type="molecule type" value="Genomic_DNA"/>
</dbReference>
<accession>A0A4R2K440</accession>
<gene>
    <name evidence="1" type="ORF">EV192_103679</name>
</gene>
<name>A0A4R2K440_9PSEU</name>
<reference evidence="1 2" key="1">
    <citation type="submission" date="2019-03" db="EMBL/GenBank/DDBJ databases">
        <title>Genomic Encyclopedia of Type Strains, Phase IV (KMG-IV): sequencing the most valuable type-strain genomes for metagenomic binning, comparative biology and taxonomic classification.</title>
        <authorList>
            <person name="Goeker M."/>
        </authorList>
    </citation>
    <scope>NUCLEOTIDE SEQUENCE [LARGE SCALE GENOMIC DNA]</scope>
    <source>
        <strain evidence="1 2">DSM 45934</strain>
    </source>
</reference>